<dbReference type="AlphaFoldDB" id="A0A931I4W4"/>
<proteinExistence type="predicted"/>
<evidence type="ECO:0000313" key="3">
    <source>
        <dbReference type="EMBL" id="MBH0239328.1"/>
    </source>
</evidence>
<protein>
    <submittedName>
        <fullName evidence="3">Uncharacterized protein</fullName>
    </submittedName>
</protein>
<organism evidence="3 4">
    <name type="scientific">Methylobrevis albus</name>
    <dbReference type="NCBI Taxonomy" id="2793297"/>
    <lineage>
        <taxon>Bacteria</taxon>
        <taxon>Pseudomonadati</taxon>
        <taxon>Pseudomonadota</taxon>
        <taxon>Alphaproteobacteria</taxon>
        <taxon>Hyphomicrobiales</taxon>
        <taxon>Pleomorphomonadaceae</taxon>
        <taxon>Methylobrevis</taxon>
    </lineage>
</organism>
<feature type="transmembrane region" description="Helical" evidence="2">
    <location>
        <begin position="54"/>
        <end position="72"/>
    </location>
</feature>
<keyword evidence="2" id="KW-0812">Transmembrane</keyword>
<keyword evidence="2" id="KW-1133">Transmembrane helix</keyword>
<dbReference type="EMBL" id="JADZLT010000054">
    <property type="protein sequence ID" value="MBH0239328.1"/>
    <property type="molecule type" value="Genomic_DNA"/>
</dbReference>
<evidence type="ECO:0000256" key="1">
    <source>
        <dbReference type="SAM" id="MobiDB-lite"/>
    </source>
</evidence>
<evidence type="ECO:0000313" key="4">
    <source>
        <dbReference type="Proteomes" id="UP000631694"/>
    </source>
</evidence>
<reference evidence="3" key="1">
    <citation type="submission" date="2020-12" db="EMBL/GenBank/DDBJ databases">
        <title>Methylobrevis albus sp. nov., isolated from fresh water lack sediment.</title>
        <authorList>
            <person name="Zou Q."/>
        </authorList>
    </citation>
    <scope>NUCLEOTIDE SEQUENCE</scope>
    <source>
        <strain evidence="3">L22</strain>
    </source>
</reference>
<keyword evidence="2" id="KW-0472">Membrane</keyword>
<evidence type="ECO:0000256" key="2">
    <source>
        <dbReference type="SAM" id="Phobius"/>
    </source>
</evidence>
<dbReference type="RefSeq" id="WP_197312415.1">
    <property type="nucleotide sequence ID" value="NZ_JADZLT010000054.1"/>
</dbReference>
<accession>A0A931I4W4</accession>
<comment type="caution">
    <text evidence="3">The sequence shown here is derived from an EMBL/GenBank/DDBJ whole genome shotgun (WGS) entry which is preliminary data.</text>
</comment>
<dbReference type="Proteomes" id="UP000631694">
    <property type="component" value="Unassembled WGS sequence"/>
</dbReference>
<name>A0A931I4W4_9HYPH</name>
<sequence length="76" mass="7781">MPSDPFSAAPDEPGPVRRGSRGRSSGGPVPGGPQRPAATATAFRAPFSLLRLSVGARLIAAVLFSALVWAMILPVV</sequence>
<gene>
    <name evidence="3" type="ORF">I5731_16005</name>
</gene>
<keyword evidence="4" id="KW-1185">Reference proteome</keyword>
<feature type="region of interest" description="Disordered" evidence="1">
    <location>
        <begin position="1"/>
        <end position="37"/>
    </location>
</feature>